<evidence type="ECO:0000256" key="3">
    <source>
        <dbReference type="ARBA" id="ARBA00004826"/>
    </source>
</evidence>
<dbReference type="GO" id="GO:0050992">
    <property type="term" value="P:dimethylallyl diphosphate biosynthetic process"/>
    <property type="evidence" value="ECO:0007669"/>
    <property type="project" value="UniProtKB-UniPathway"/>
</dbReference>
<evidence type="ECO:0000313" key="9">
    <source>
        <dbReference type="EnsemblMetazoa" id="ACUA013019-PA"/>
    </source>
</evidence>
<dbReference type="GO" id="GO:0005737">
    <property type="term" value="C:cytoplasm"/>
    <property type="evidence" value="ECO:0007669"/>
    <property type="project" value="TreeGrafter"/>
</dbReference>
<dbReference type="GO" id="GO:0009240">
    <property type="term" value="P:isopentenyl diphosphate biosynthetic process"/>
    <property type="evidence" value="ECO:0007669"/>
    <property type="project" value="TreeGrafter"/>
</dbReference>
<keyword evidence="7" id="KW-0413">Isomerase</keyword>
<protein>
    <recommendedName>
        <fullName evidence="5">isopentenyl-diphosphate Delta-isomerase</fullName>
        <ecNumber evidence="5">5.3.3.2</ecNumber>
    </recommendedName>
</protein>
<dbReference type="InterPro" id="IPR011876">
    <property type="entry name" value="IsopentenylPP_isomerase_typ1"/>
</dbReference>
<keyword evidence="10" id="KW-1185">Reference proteome</keyword>
<dbReference type="EnsemblMetazoa" id="ACUA013019-RA">
    <property type="protein sequence ID" value="ACUA013019-PA"/>
    <property type="gene ID" value="ACUA013019"/>
</dbReference>
<accession>A0A182M9T9</accession>
<evidence type="ECO:0000256" key="7">
    <source>
        <dbReference type="ARBA" id="ARBA00023235"/>
    </source>
</evidence>
<organism evidence="9 10">
    <name type="scientific">Anopheles culicifacies</name>
    <dbReference type="NCBI Taxonomy" id="139723"/>
    <lineage>
        <taxon>Eukaryota</taxon>
        <taxon>Metazoa</taxon>
        <taxon>Ecdysozoa</taxon>
        <taxon>Arthropoda</taxon>
        <taxon>Hexapoda</taxon>
        <taxon>Insecta</taxon>
        <taxon>Pterygota</taxon>
        <taxon>Neoptera</taxon>
        <taxon>Endopterygota</taxon>
        <taxon>Diptera</taxon>
        <taxon>Nematocera</taxon>
        <taxon>Culicoidea</taxon>
        <taxon>Culicidae</taxon>
        <taxon>Anophelinae</taxon>
        <taxon>Anopheles</taxon>
        <taxon>culicifacies species complex</taxon>
    </lineage>
</organism>
<dbReference type="GO" id="GO:0004452">
    <property type="term" value="F:isopentenyl-diphosphate delta-isomerase activity"/>
    <property type="evidence" value="ECO:0007669"/>
    <property type="project" value="UniProtKB-EC"/>
</dbReference>
<comment type="similarity">
    <text evidence="4">Belongs to the IPP isomerase type 1 family.</text>
</comment>
<dbReference type="PANTHER" id="PTHR10885">
    <property type="entry name" value="ISOPENTENYL-DIPHOSPHATE DELTA-ISOMERASE"/>
    <property type="match status" value="1"/>
</dbReference>
<feature type="domain" description="Nudix hydrolase" evidence="8">
    <location>
        <begin position="20"/>
        <end position="167"/>
    </location>
</feature>
<evidence type="ECO:0000313" key="10">
    <source>
        <dbReference type="Proteomes" id="UP000075883"/>
    </source>
</evidence>
<dbReference type="Gene3D" id="3.90.79.10">
    <property type="entry name" value="Nucleoside Triphosphate Pyrophosphohydrolase"/>
    <property type="match status" value="2"/>
</dbReference>
<keyword evidence="6" id="KW-0414">Isoprene biosynthesis</keyword>
<evidence type="ECO:0000256" key="2">
    <source>
        <dbReference type="ARBA" id="ARBA00003951"/>
    </source>
</evidence>
<dbReference type="AlphaFoldDB" id="A0A182M9T9"/>
<comment type="catalytic activity">
    <reaction evidence="1">
        <text>isopentenyl diphosphate = dimethylallyl diphosphate</text>
        <dbReference type="Rhea" id="RHEA:23284"/>
        <dbReference type="ChEBI" id="CHEBI:57623"/>
        <dbReference type="ChEBI" id="CHEBI:128769"/>
        <dbReference type="EC" id="5.3.3.2"/>
    </reaction>
</comment>
<dbReference type="Proteomes" id="UP000075883">
    <property type="component" value="Unassembled WGS sequence"/>
</dbReference>
<proteinExistence type="inferred from homology"/>
<dbReference type="VEuPathDB" id="VectorBase:ACUA013019"/>
<dbReference type="EMBL" id="AXCM01000082">
    <property type="status" value="NOT_ANNOTATED_CDS"/>
    <property type="molecule type" value="Genomic_DNA"/>
</dbReference>
<evidence type="ECO:0000256" key="5">
    <source>
        <dbReference type="ARBA" id="ARBA00012057"/>
    </source>
</evidence>
<name>A0A182M9T9_9DIPT</name>
<dbReference type="PANTHER" id="PTHR10885:SF0">
    <property type="entry name" value="ISOPENTENYL-DIPHOSPHATE DELTA-ISOMERASE"/>
    <property type="match status" value="1"/>
</dbReference>
<evidence type="ECO:0000256" key="6">
    <source>
        <dbReference type="ARBA" id="ARBA00023229"/>
    </source>
</evidence>
<evidence type="ECO:0000259" key="8">
    <source>
        <dbReference type="PROSITE" id="PS51462"/>
    </source>
</evidence>
<comment type="function">
    <text evidence="2">Catalyzes the 1,3-allylic rearrangement of the homoallylic substrate isopentenyl (IPP) to its highly electrophilic allylic isomer, dimethylallyl diphosphate (DMAPP).</text>
</comment>
<comment type="pathway">
    <text evidence="3">Isoprenoid biosynthesis; dimethylallyl diphosphate biosynthesis; dimethylallyl diphosphate from isopentenyl diphosphate: step 1/1.</text>
</comment>
<dbReference type="UniPathway" id="UPA00059">
    <property type="reaction ID" value="UER00104"/>
</dbReference>
<dbReference type="SUPFAM" id="SSF55811">
    <property type="entry name" value="Nudix"/>
    <property type="match status" value="1"/>
</dbReference>
<dbReference type="EC" id="5.3.3.2" evidence="5"/>
<reference evidence="10" key="1">
    <citation type="submission" date="2013-09" db="EMBL/GenBank/DDBJ databases">
        <title>The Genome Sequence of Anopheles culicifacies species A.</title>
        <authorList>
            <consortium name="The Broad Institute Genomics Platform"/>
            <person name="Neafsey D.E."/>
            <person name="Besansky N."/>
            <person name="Howell P."/>
            <person name="Walton C."/>
            <person name="Young S.K."/>
            <person name="Zeng Q."/>
            <person name="Gargeya S."/>
            <person name="Fitzgerald M."/>
            <person name="Haas B."/>
            <person name="Abouelleil A."/>
            <person name="Allen A.W."/>
            <person name="Alvarado L."/>
            <person name="Arachchi H.M."/>
            <person name="Berlin A.M."/>
            <person name="Chapman S.B."/>
            <person name="Gainer-Dewar J."/>
            <person name="Goldberg J."/>
            <person name="Griggs A."/>
            <person name="Gujja S."/>
            <person name="Hansen M."/>
            <person name="Howarth C."/>
            <person name="Imamovic A."/>
            <person name="Ireland A."/>
            <person name="Larimer J."/>
            <person name="McCowan C."/>
            <person name="Murphy C."/>
            <person name="Pearson M."/>
            <person name="Poon T.W."/>
            <person name="Priest M."/>
            <person name="Roberts A."/>
            <person name="Saif S."/>
            <person name="Shea T."/>
            <person name="Sisk P."/>
            <person name="Sykes S."/>
            <person name="Wortman J."/>
            <person name="Nusbaum C."/>
            <person name="Birren B."/>
        </authorList>
    </citation>
    <scope>NUCLEOTIDE SEQUENCE [LARGE SCALE GENOMIC DNA]</scope>
    <source>
        <strain evidence="10">A-37</strain>
    </source>
</reference>
<reference evidence="9" key="2">
    <citation type="submission" date="2020-05" db="UniProtKB">
        <authorList>
            <consortium name="EnsemblMetazoa"/>
        </authorList>
    </citation>
    <scope>IDENTIFICATION</scope>
    <source>
        <strain evidence="9">A-37</strain>
    </source>
</reference>
<dbReference type="InterPro" id="IPR000086">
    <property type="entry name" value="NUDIX_hydrolase_dom"/>
</dbReference>
<dbReference type="InterPro" id="IPR015797">
    <property type="entry name" value="NUDIX_hydrolase-like_dom_sf"/>
</dbReference>
<dbReference type="Pfam" id="PF00293">
    <property type="entry name" value="NUDIX"/>
    <property type="match status" value="1"/>
</dbReference>
<sequence length="195" mass="22819">MLSLRLLRSSCKLISSHAYSNVATASSAKLQELALEEKCILVNERDQYTGSASKRDCHRVDPEEGEREELNAIGIRRAAQRRLNYELGIPMAQARPENFHFLTRIHYADRGDGTWGEHEIDYILFLQKDVDLKPNESEVSEVRYIPRKGMNDTIANLDAPLTPWFRLILQHRLQLWWDNLHMLDSYENHKKIERF</sequence>
<dbReference type="PIRSF" id="PIRSF018427">
    <property type="entry name" value="Isopntndiph_ism"/>
    <property type="match status" value="1"/>
</dbReference>
<evidence type="ECO:0000256" key="1">
    <source>
        <dbReference type="ARBA" id="ARBA00000374"/>
    </source>
</evidence>
<dbReference type="STRING" id="139723.A0A182M9T9"/>
<dbReference type="PROSITE" id="PS51462">
    <property type="entry name" value="NUDIX"/>
    <property type="match status" value="1"/>
</dbReference>
<evidence type="ECO:0000256" key="4">
    <source>
        <dbReference type="ARBA" id="ARBA00007579"/>
    </source>
</evidence>